<dbReference type="RefSeq" id="WP_170131535.1">
    <property type="nucleotide sequence ID" value="NZ_QGDQ01000019.1"/>
</dbReference>
<name>A0A316A4R4_9ACTN</name>
<dbReference type="EMBL" id="QGDQ01000019">
    <property type="protein sequence ID" value="PWJ52543.1"/>
    <property type="molecule type" value="Genomic_DNA"/>
</dbReference>
<sequence>MNSAGRLGVFAAGLALAFGASYATASALAPPEAAQRWQQSSADTSHGEDSDHAMNP</sequence>
<comment type="caution">
    <text evidence="3">The sequence shown here is derived from an EMBL/GenBank/DDBJ whole genome shotgun (WGS) entry which is preliminary data.</text>
</comment>
<evidence type="ECO:0000313" key="4">
    <source>
        <dbReference type="Proteomes" id="UP000245469"/>
    </source>
</evidence>
<gene>
    <name evidence="3" type="ORF">BXY45_11935</name>
</gene>
<feature type="compositionally biased region" description="Basic and acidic residues" evidence="1">
    <location>
        <begin position="45"/>
        <end position="56"/>
    </location>
</feature>
<organism evidence="3 4">
    <name type="scientific">Quadrisphaera granulorum</name>
    <dbReference type="NCBI Taxonomy" id="317664"/>
    <lineage>
        <taxon>Bacteria</taxon>
        <taxon>Bacillati</taxon>
        <taxon>Actinomycetota</taxon>
        <taxon>Actinomycetes</taxon>
        <taxon>Kineosporiales</taxon>
        <taxon>Kineosporiaceae</taxon>
        <taxon>Quadrisphaera</taxon>
    </lineage>
</organism>
<accession>A0A316A4R4</accession>
<feature type="chain" id="PRO_5016300121" evidence="2">
    <location>
        <begin position="26"/>
        <end position="56"/>
    </location>
</feature>
<protein>
    <submittedName>
        <fullName evidence="3">Uncharacterized protein</fullName>
    </submittedName>
</protein>
<evidence type="ECO:0000313" key="3">
    <source>
        <dbReference type="EMBL" id="PWJ52543.1"/>
    </source>
</evidence>
<dbReference type="Proteomes" id="UP000245469">
    <property type="component" value="Unassembled WGS sequence"/>
</dbReference>
<keyword evidence="4" id="KW-1185">Reference proteome</keyword>
<proteinExistence type="predicted"/>
<evidence type="ECO:0000256" key="2">
    <source>
        <dbReference type="SAM" id="SignalP"/>
    </source>
</evidence>
<feature type="region of interest" description="Disordered" evidence="1">
    <location>
        <begin position="29"/>
        <end position="56"/>
    </location>
</feature>
<keyword evidence="2" id="KW-0732">Signal</keyword>
<evidence type="ECO:0000256" key="1">
    <source>
        <dbReference type="SAM" id="MobiDB-lite"/>
    </source>
</evidence>
<dbReference type="AlphaFoldDB" id="A0A316A4R4"/>
<feature type="signal peptide" evidence="2">
    <location>
        <begin position="1"/>
        <end position="25"/>
    </location>
</feature>
<reference evidence="3 4" key="1">
    <citation type="submission" date="2018-03" db="EMBL/GenBank/DDBJ databases">
        <title>Genomic Encyclopedia of Archaeal and Bacterial Type Strains, Phase II (KMG-II): from individual species to whole genera.</title>
        <authorList>
            <person name="Goeker M."/>
        </authorList>
    </citation>
    <scope>NUCLEOTIDE SEQUENCE [LARGE SCALE GENOMIC DNA]</scope>
    <source>
        <strain evidence="3 4">DSM 44889</strain>
    </source>
</reference>